<feature type="domain" description="RmlD-like substrate binding" evidence="7">
    <location>
        <begin position="1"/>
        <end position="291"/>
    </location>
</feature>
<dbReference type="InterPro" id="IPR005913">
    <property type="entry name" value="dTDP_dehydrorham_reduct"/>
</dbReference>
<evidence type="ECO:0000259" key="7">
    <source>
        <dbReference type="Pfam" id="PF04321"/>
    </source>
</evidence>
<evidence type="ECO:0000256" key="2">
    <source>
        <dbReference type="ARBA" id="ARBA00010944"/>
    </source>
</evidence>
<evidence type="ECO:0000256" key="5">
    <source>
        <dbReference type="ARBA" id="ARBA00048200"/>
    </source>
</evidence>
<dbReference type="PANTHER" id="PTHR10491">
    <property type="entry name" value="DTDP-4-DEHYDRORHAMNOSE REDUCTASE"/>
    <property type="match status" value="1"/>
</dbReference>
<evidence type="ECO:0000256" key="6">
    <source>
        <dbReference type="RuleBase" id="RU364082"/>
    </source>
</evidence>
<dbReference type="Pfam" id="PF04321">
    <property type="entry name" value="RmlD_sub_bind"/>
    <property type="match status" value="1"/>
</dbReference>
<comment type="similarity">
    <text evidence="2 6">Belongs to the dTDP-4-dehydrorhamnose reductase family.</text>
</comment>
<dbReference type="CDD" id="cd05254">
    <property type="entry name" value="dTDP_HR_like_SDR_e"/>
    <property type="match status" value="1"/>
</dbReference>
<gene>
    <name evidence="8" type="primary">rfbD</name>
    <name evidence="8" type="ORF">JI749_13920</name>
</gene>
<accession>A0ABX7BV63</accession>
<dbReference type="SUPFAM" id="SSF51735">
    <property type="entry name" value="NAD(P)-binding Rossmann-fold domains"/>
    <property type="match status" value="1"/>
</dbReference>
<evidence type="ECO:0000313" key="8">
    <source>
        <dbReference type="EMBL" id="QQR35443.1"/>
    </source>
</evidence>
<evidence type="ECO:0000256" key="4">
    <source>
        <dbReference type="ARBA" id="ARBA00017099"/>
    </source>
</evidence>
<dbReference type="EC" id="1.1.1.133" evidence="3 6"/>
<evidence type="ECO:0000256" key="1">
    <source>
        <dbReference type="ARBA" id="ARBA00004781"/>
    </source>
</evidence>
<evidence type="ECO:0000313" key="9">
    <source>
        <dbReference type="Proteomes" id="UP000595460"/>
    </source>
</evidence>
<dbReference type="GO" id="GO:0008831">
    <property type="term" value="F:dTDP-4-dehydrorhamnose reductase activity"/>
    <property type="evidence" value="ECO:0007669"/>
    <property type="project" value="UniProtKB-EC"/>
</dbReference>
<proteinExistence type="inferred from homology"/>
<keyword evidence="9" id="KW-1185">Reference proteome</keyword>
<reference evidence="8 9" key="1">
    <citation type="submission" date="2021-01" db="EMBL/GenBank/DDBJ databases">
        <title>Genome seq and assembly of Devosia sp. G19.</title>
        <authorList>
            <person name="Chhetri G."/>
        </authorList>
    </citation>
    <scope>NUCLEOTIDE SEQUENCE [LARGE SCALE GENOMIC DNA]</scope>
    <source>
        <strain evidence="8 9">G19</strain>
    </source>
</reference>
<name>A0ABX7BV63_9HYPH</name>
<dbReference type="Gene3D" id="3.40.50.720">
    <property type="entry name" value="NAD(P)-binding Rossmann-like Domain"/>
    <property type="match status" value="1"/>
</dbReference>
<evidence type="ECO:0000256" key="3">
    <source>
        <dbReference type="ARBA" id="ARBA00012929"/>
    </source>
</evidence>
<dbReference type="NCBIfam" id="TIGR01214">
    <property type="entry name" value="rmlD"/>
    <property type="match status" value="1"/>
</dbReference>
<comment type="catalytic activity">
    <reaction evidence="5 6">
        <text>dTDP-beta-L-rhamnose + NADP(+) = dTDP-4-dehydro-beta-L-rhamnose + NADPH + H(+)</text>
        <dbReference type="Rhea" id="RHEA:21796"/>
        <dbReference type="ChEBI" id="CHEBI:15378"/>
        <dbReference type="ChEBI" id="CHEBI:57510"/>
        <dbReference type="ChEBI" id="CHEBI:57783"/>
        <dbReference type="ChEBI" id="CHEBI:58349"/>
        <dbReference type="ChEBI" id="CHEBI:62830"/>
        <dbReference type="EC" id="1.1.1.133"/>
    </reaction>
</comment>
<dbReference type="Proteomes" id="UP000595460">
    <property type="component" value="Chromosome"/>
</dbReference>
<dbReference type="InterPro" id="IPR036291">
    <property type="entry name" value="NAD(P)-bd_dom_sf"/>
</dbReference>
<organism evidence="8 9">
    <name type="scientific">Devosia oryziradicis</name>
    <dbReference type="NCBI Taxonomy" id="2801335"/>
    <lineage>
        <taxon>Bacteria</taxon>
        <taxon>Pseudomonadati</taxon>
        <taxon>Pseudomonadota</taxon>
        <taxon>Alphaproteobacteria</taxon>
        <taxon>Hyphomicrobiales</taxon>
        <taxon>Devosiaceae</taxon>
        <taxon>Devosia</taxon>
    </lineage>
</organism>
<dbReference type="PANTHER" id="PTHR10491:SF4">
    <property type="entry name" value="METHIONINE ADENOSYLTRANSFERASE 2 SUBUNIT BETA"/>
    <property type="match status" value="1"/>
</dbReference>
<dbReference type="RefSeq" id="WP_201655067.1">
    <property type="nucleotide sequence ID" value="NZ_CP068047.1"/>
</dbReference>
<keyword evidence="6 8" id="KW-0560">Oxidoreductase</keyword>
<dbReference type="EMBL" id="CP068047">
    <property type="protein sequence ID" value="QQR35443.1"/>
    <property type="molecule type" value="Genomic_DNA"/>
</dbReference>
<comment type="cofactor">
    <cofactor evidence="6">
        <name>Mg(2+)</name>
        <dbReference type="ChEBI" id="CHEBI:18420"/>
    </cofactor>
    <text evidence="6">Binds 1 Mg(2+) ion per monomer.</text>
</comment>
<sequence>MRLAVTGKTGQVVTALLERGEAMGAEIVALGRPEIDLSLDRSVLDTLAAASPDVIVSAAAYTAVDKAETEADRAEAVNARGPGLVAEAAAALNVPVIHLSTDYVFDGSKPSPYVETDATRPLGVYGRTKLAGETAVAAATPNHVILRTAWVYSPFGQNFLKTMLRLAADRPELRVVDDQRGNPTSALDIADAVLVIARNLFDRPDDAALRGVFHLAGTGEASWADFATEIFAASAALGGPSAGVSRITTADYATPARRPANSRLSTARLQQVHGVTMPHWTTSTRSVVERLVAATA</sequence>
<protein>
    <recommendedName>
        <fullName evidence="4 6">dTDP-4-dehydrorhamnose reductase</fullName>
        <ecNumber evidence="3 6">1.1.1.133</ecNumber>
    </recommendedName>
</protein>
<comment type="function">
    <text evidence="6">Catalyzes the reduction of dTDP-6-deoxy-L-lyxo-4-hexulose to yield dTDP-L-rhamnose.</text>
</comment>
<dbReference type="InterPro" id="IPR029903">
    <property type="entry name" value="RmlD-like-bd"/>
</dbReference>
<dbReference type="Gene3D" id="3.90.25.10">
    <property type="entry name" value="UDP-galactose 4-epimerase, domain 1"/>
    <property type="match status" value="1"/>
</dbReference>
<comment type="pathway">
    <text evidence="1 6">Carbohydrate biosynthesis; dTDP-L-rhamnose biosynthesis.</text>
</comment>
<keyword evidence="6" id="KW-0521">NADP</keyword>